<dbReference type="RefSeq" id="WP_142843511.1">
    <property type="nucleotide sequence ID" value="NZ_SGNY01000013.1"/>
</dbReference>
<dbReference type="PIRSF" id="PIRSF036055">
    <property type="entry name" value="UCP036055"/>
    <property type="match status" value="1"/>
</dbReference>
<dbReference type="AlphaFoldDB" id="A0A546X3J9"/>
<protein>
    <submittedName>
        <fullName evidence="1">Uncharacterized protein</fullName>
    </submittedName>
</protein>
<gene>
    <name evidence="1" type="ORF">EXN68_26115</name>
</gene>
<dbReference type="EMBL" id="SGNY01000013">
    <property type="protein sequence ID" value="TRA95331.1"/>
    <property type="molecule type" value="Genomic_DNA"/>
</dbReference>
<sequence length="158" mass="17443">MSALMIFERAPLGSIVSWKNGKPRPPRDCIRASAQWRRDNAEGRLVRKLCHSVMGQSLIPASFKVTTDGIDDLGDVIGPDFRTFSVDSEFSFTVISRPEAGSVRVLDHCGDDAELLHLACNQVDAEKWVTICGFRPTVIVEVTADEVAADRIEGRTVR</sequence>
<dbReference type="InterPro" id="IPR017042">
    <property type="entry name" value="UCP036055"/>
</dbReference>
<reference evidence="1 2" key="1">
    <citation type="journal article" date="2019" name="Appl. Microbiol. Biotechnol.">
        <title>Differential efficiency of wild type rhizogenic strains for rol gene transformation of plants.</title>
        <authorList>
            <person name="Desmet S."/>
            <person name="De Keyser E."/>
            <person name="Van Vaerenbergh J."/>
            <person name="Baeyen S."/>
            <person name="Van Huylenbroeck J."/>
            <person name="Geelen D."/>
            <person name="Dhooghe E."/>
        </authorList>
    </citation>
    <scope>NUCLEOTIDE SEQUENCE [LARGE SCALE GENOMIC DNA]</scope>
    <source>
        <strain evidence="1 2">GBBC3284</strain>
    </source>
</reference>
<proteinExistence type="predicted"/>
<dbReference type="OrthoDB" id="8304384at2"/>
<evidence type="ECO:0000313" key="2">
    <source>
        <dbReference type="Proteomes" id="UP000315434"/>
    </source>
</evidence>
<evidence type="ECO:0000313" key="1">
    <source>
        <dbReference type="EMBL" id="TRA95331.1"/>
    </source>
</evidence>
<accession>A0A546X3J9</accession>
<comment type="caution">
    <text evidence="1">The sequence shown here is derived from an EMBL/GenBank/DDBJ whole genome shotgun (WGS) entry which is preliminary data.</text>
</comment>
<dbReference type="Proteomes" id="UP000315434">
    <property type="component" value="Unassembled WGS sequence"/>
</dbReference>
<name>A0A546X3J9_RHIRH</name>
<organism evidence="1 2">
    <name type="scientific">Rhizobium rhizogenes</name>
    <name type="common">Agrobacterium rhizogenes</name>
    <dbReference type="NCBI Taxonomy" id="359"/>
    <lineage>
        <taxon>Bacteria</taxon>
        <taxon>Pseudomonadati</taxon>
        <taxon>Pseudomonadota</taxon>
        <taxon>Alphaproteobacteria</taxon>
        <taxon>Hyphomicrobiales</taxon>
        <taxon>Rhizobiaceae</taxon>
        <taxon>Rhizobium/Agrobacterium group</taxon>
        <taxon>Rhizobium</taxon>
    </lineage>
</organism>